<dbReference type="EMBL" id="AMZH03019843">
    <property type="protein sequence ID" value="RRT39830.1"/>
    <property type="molecule type" value="Genomic_DNA"/>
</dbReference>
<evidence type="ECO:0000313" key="3">
    <source>
        <dbReference type="EMBL" id="RRT39830.1"/>
    </source>
</evidence>
<dbReference type="Proteomes" id="UP000287651">
    <property type="component" value="Unassembled WGS sequence"/>
</dbReference>
<reference evidence="3 4" key="1">
    <citation type="journal article" date="2014" name="Agronomy (Basel)">
        <title>A Draft Genome Sequence for Ensete ventricosum, the Drought-Tolerant Tree Against Hunger.</title>
        <authorList>
            <person name="Harrison J."/>
            <person name="Moore K.A."/>
            <person name="Paszkiewicz K."/>
            <person name="Jones T."/>
            <person name="Grant M."/>
            <person name="Ambacheew D."/>
            <person name="Muzemil S."/>
            <person name="Studholme D.J."/>
        </authorList>
    </citation>
    <scope>NUCLEOTIDE SEQUENCE [LARGE SCALE GENOMIC DNA]</scope>
</reference>
<protein>
    <recommendedName>
        <fullName evidence="2">SCP domain-containing protein</fullName>
    </recommendedName>
</protein>
<accession>A0A426XK56</accession>
<feature type="domain" description="SCP" evidence="2">
    <location>
        <begin position="94"/>
        <end position="229"/>
    </location>
</feature>
<dbReference type="FunFam" id="3.40.33.10:FF:000004">
    <property type="entry name" value="CAP, cysteine-rich secretory protein, antigen 5"/>
    <property type="match status" value="1"/>
</dbReference>
<dbReference type="SUPFAM" id="SSF55797">
    <property type="entry name" value="PR-1-like"/>
    <property type="match status" value="1"/>
</dbReference>
<gene>
    <name evidence="3" type="ORF">B296_00024526</name>
</gene>
<dbReference type="PANTHER" id="PTHR10334">
    <property type="entry name" value="CYSTEINE-RICH SECRETORY PROTEIN-RELATED"/>
    <property type="match status" value="1"/>
</dbReference>
<dbReference type="InterPro" id="IPR001283">
    <property type="entry name" value="CRISP-related"/>
</dbReference>
<dbReference type="AlphaFoldDB" id="A0A426XK56"/>
<evidence type="ECO:0000259" key="2">
    <source>
        <dbReference type="SMART" id="SM00198"/>
    </source>
</evidence>
<dbReference type="SMART" id="SM00198">
    <property type="entry name" value="SCP"/>
    <property type="match status" value="1"/>
</dbReference>
<sequence>MKTRIVSATARRRKRGTHQSIRGTRSTRAYIGRREWSFPNAVNEASEVRSLVMMMARRFHQLVLSCVLAVAVLRCSGPVEAGRRGGLLARTGPTAADQFLPGHNEARKAVLVGPLQWSANLSSSASVLVRHQKQNRGCEFADLQSSTYGANQAWTSYPVSPEEAVRSWVGERNYYSYENNSCAAGHECGTYTQVVWRKTAEVGCAQATCGNRGPTLTLCLYRPHGNVQGQKPY</sequence>
<evidence type="ECO:0000256" key="1">
    <source>
        <dbReference type="SAM" id="MobiDB-lite"/>
    </source>
</evidence>
<evidence type="ECO:0000313" key="4">
    <source>
        <dbReference type="Proteomes" id="UP000287651"/>
    </source>
</evidence>
<dbReference type="Gene3D" id="3.40.33.10">
    <property type="entry name" value="CAP"/>
    <property type="match status" value="1"/>
</dbReference>
<feature type="region of interest" description="Disordered" evidence="1">
    <location>
        <begin position="1"/>
        <end position="21"/>
    </location>
</feature>
<organism evidence="3 4">
    <name type="scientific">Ensete ventricosum</name>
    <name type="common">Abyssinian banana</name>
    <name type="synonym">Musa ensete</name>
    <dbReference type="NCBI Taxonomy" id="4639"/>
    <lineage>
        <taxon>Eukaryota</taxon>
        <taxon>Viridiplantae</taxon>
        <taxon>Streptophyta</taxon>
        <taxon>Embryophyta</taxon>
        <taxon>Tracheophyta</taxon>
        <taxon>Spermatophyta</taxon>
        <taxon>Magnoliopsida</taxon>
        <taxon>Liliopsida</taxon>
        <taxon>Zingiberales</taxon>
        <taxon>Musaceae</taxon>
        <taxon>Ensete</taxon>
    </lineage>
</organism>
<dbReference type="InterPro" id="IPR035940">
    <property type="entry name" value="CAP_sf"/>
</dbReference>
<dbReference type="Pfam" id="PF00188">
    <property type="entry name" value="CAP"/>
    <property type="match status" value="1"/>
</dbReference>
<proteinExistence type="predicted"/>
<dbReference type="InterPro" id="IPR014044">
    <property type="entry name" value="CAP_dom"/>
</dbReference>
<dbReference type="PRINTS" id="PR00837">
    <property type="entry name" value="V5TPXLIKE"/>
</dbReference>
<name>A0A426XK56_ENSVE</name>
<comment type="caution">
    <text evidence="3">The sequence shown here is derived from an EMBL/GenBank/DDBJ whole genome shotgun (WGS) entry which is preliminary data.</text>
</comment>